<evidence type="ECO:0000256" key="1">
    <source>
        <dbReference type="SAM" id="MobiDB-lite"/>
    </source>
</evidence>
<accession>A0A7J7JGM7</accession>
<evidence type="ECO:0000313" key="3">
    <source>
        <dbReference type="Proteomes" id="UP000593567"/>
    </source>
</evidence>
<comment type="caution">
    <text evidence="2">The sequence shown here is derived from an EMBL/GenBank/DDBJ whole genome shotgun (WGS) entry which is preliminary data.</text>
</comment>
<organism evidence="2 3">
    <name type="scientific">Bugula neritina</name>
    <name type="common">Brown bryozoan</name>
    <name type="synonym">Sertularia neritina</name>
    <dbReference type="NCBI Taxonomy" id="10212"/>
    <lineage>
        <taxon>Eukaryota</taxon>
        <taxon>Metazoa</taxon>
        <taxon>Spiralia</taxon>
        <taxon>Lophotrochozoa</taxon>
        <taxon>Bryozoa</taxon>
        <taxon>Gymnolaemata</taxon>
        <taxon>Cheilostomatida</taxon>
        <taxon>Flustrina</taxon>
        <taxon>Buguloidea</taxon>
        <taxon>Bugulidae</taxon>
        <taxon>Bugula</taxon>
    </lineage>
</organism>
<dbReference type="Proteomes" id="UP000593567">
    <property type="component" value="Unassembled WGS sequence"/>
</dbReference>
<proteinExistence type="predicted"/>
<dbReference type="AlphaFoldDB" id="A0A7J7JGM7"/>
<feature type="region of interest" description="Disordered" evidence="1">
    <location>
        <begin position="1"/>
        <end position="34"/>
    </location>
</feature>
<name>A0A7J7JGM7_BUGNE</name>
<gene>
    <name evidence="2" type="ORF">EB796_016281</name>
</gene>
<protein>
    <submittedName>
        <fullName evidence="2">Uncharacterized protein</fullName>
    </submittedName>
</protein>
<sequence length="119" mass="13013">MSENSEKANRQREFKPSRWSSHSHHTKGLPPLQVIVKGPSSTGSFVVKRLLAALSTTQREPSTMHCHSSTLEYLGSQRSSDILASSFSIIGSRIKCTSGHLNPSVSCLIGESAWTASWE</sequence>
<reference evidence="2" key="1">
    <citation type="submission" date="2020-06" db="EMBL/GenBank/DDBJ databases">
        <title>Draft genome of Bugula neritina, a colonial animal packing powerful symbionts and potential medicines.</title>
        <authorList>
            <person name="Rayko M."/>
        </authorList>
    </citation>
    <scope>NUCLEOTIDE SEQUENCE [LARGE SCALE GENOMIC DNA]</scope>
    <source>
        <strain evidence="2">Kwan_BN1</strain>
    </source>
</reference>
<dbReference type="EMBL" id="VXIV02002463">
    <property type="protein sequence ID" value="KAF6025390.1"/>
    <property type="molecule type" value="Genomic_DNA"/>
</dbReference>
<feature type="compositionally biased region" description="Basic and acidic residues" evidence="1">
    <location>
        <begin position="1"/>
        <end position="16"/>
    </location>
</feature>
<keyword evidence="3" id="KW-1185">Reference proteome</keyword>
<evidence type="ECO:0000313" key="2">
    <source>
        <dbReference type="EMBL" id="KAF6025390.1"/>
    </source>
</evidence>